<reference evidence="2" key="1">
    <citation type="journal article" date="2019" name="Int. J. Syst. Evol. Microbiol.">
        <title>The Global Catalogue of Microorganisms (GCM) 10K type strain sequencing project: providing services to taxonomists for standard genome sequencing and annotation.</title>
        <authorList>
            <consortium name="The Broad Institute Genomics Platform"/>
            <consortium name="The Broad Institute Genome Sequencing Center for Infectious Disease"/>
            <person name="Wu L."/>
            <person name="Ma J."/>
        </authorList>
    </citation>
    <scope>NUCLEOTIDE SEQUENCE [LARGE SCALE GENOMIC DNA]</scope>
    <source>
        <strain evidence="2">CGMCC 1.18575</strain>
    </source>
</reference>
<dbReference type="InterPro" id="IPR011989">
    <property type="entry name" value="ARM-like"/>
</dbReference>
<dbReference type="Proteomes" id="UP001596113">
    <property type="component" value="Unassembled WGS sequence"/>
</dbReference>
<sequence>MSIELLKQADYEIRRLLIAGSKLAPGDARLAKLQAALTQVGQSSPVFARVAQAVGRAIEPNAESSSTSLLELAALIRSILYTQGQTDVAGEQVAIAGTNHFPITSVTFRELNPVLLALTVKGQGRLEVIRKADEDGIFRDYRLLIPAVAALDESYTEISDYLEARVIPQYGADALSALQQQFRPDGGRGDARRLQLIHRILGGSGMQLYEQVAAAGSVEVRVAALGLLGHYPEQEPFLLEQADERRKEIRRAALLALSNSHTPKSSDRIYQALVSKDRELAVEAIRRSPDENLRIRTIEFATNVFDQWKSGGKKEEALDQLRTALEALHGHRTAGLFELLRMLLSDSAFYSPETSQLQETAAQLLLGLDTGEAKAYAVSLKDTNKGKLIDYSLRAAVRSLSPSEVYEQFHGYFAKGAGKAASKLLVEAFHRVLPSIYERMTGQFDHAESVDIDPRWVDVFVRADVAELVCRSAHAPDRSMMKYLADKCREDHAWIGNDTTVNAFLTLFHIGYADAPEMLMDSLTAKRNRGIYYLDHVQLFLLGLLPASYADRLVKFAEEAVPYESVRKQVIEVADFVRTKPQQQDDKKGWVKWITSKMF</sequence>
<accession>A0ABW0HLF6</accession>
<name>A0ABW0HLF6_9BACL</name>
<protein>
    <submittedName>
        <fullName evidence="1">HEAT repeat domain-containing protein</fullName>
    </submittedName>
</protein>
<evidence type="ECO:0000313" key="1">
    <source>
        <dbReference type="EMBL" id="MFC5401363.1"/>
    </source>
</evidence>
<dbReference type="RefSeq" id="WP_378128847.1">
    <property type="nucleotide sequence ID" value="NZ_JBHSMI010000002.1"/>
</dbReference>
<comment type="caution">
    <text evidence="1">The sequence shown here is derived from an EMBL/GenBank/DDBJ whole genome shotgun (WGS) entry which is preliminary data.</text>
</comment>
<keyword evidence="2" id="KW-1185">Reference proteome</keyword>
<dbReference type="EMBL" id="JBHSMI010000002">
    <property type="protein sequence ID" value="MFC5401363.1"/>
    <property type="molecule type" value="Genomic_DNA"/>
</dbReference>
<dbReference type="SUPFAM" id="SSF48371">
    <property type="entry name" value="ARM repeat"/>
    <property type="match status" value="1"/>
</dbReference>
<dbReference type="Gene3D" id="1.25.10.10">
    <property type="entry name" value="Leucine-rich Repeat Variant"/>
    <property type="match status" value="1"/>
</dbReference>
<dbReference type="InterPro" id="IPR016024">
    <property type="entry name" value="ARM-type_fold"/>
</dbReference>
<proteinExistence type="predicted"/>
<evidence type="ECO:0000313" key="2">
    <source>
        <dbReference type="Proteomes" id="UP001596113"/>
    </source>
</evidence>
<gene>
    <name evidence="1" type="ORF">ACFPOF_01330</name>
</gene>
<organism evidence="1 2">
    <name type="scientific">Cohnella soli</name>
    <dbReference type="NCBI Taxonomy" id="425005"/>
    <lineage>
        <taxon>Bacteria</taxon>
        <taxon>Bacillati</taxon>
        <taxon>Bacillota</taxon>
        <taxon>Bacilli</taxon>
        <taxon>Bacillales</taxon>
        <taxon>Paenibacillaceae</taxon>
        <taxon>Cohnella</taxon>
    </lineage>
</organism>